<sequence>MIKKLVESRCVKRTNFAYQRFLFHKAFQDKDEDISQFLERLQDIEKRCDFKSTLYERLRDKFIIGNNNPGINGPAILQDTTSFYPNSAKNPGIVSARPGLPTVAARKRKADIDAADPSSVPLPKRYPIPSCRIESGARSLNSACGETQENSLEQPRTSFGPSLSTTRPFSSHSTVAKSAKRVGNVPEGICCKADTIPAPRTSSDNNKTSGCKPEQYVPMEIPYHKPPLRAKPRPQSGVSHQMSRHRQGSQPPNTITLTQQGRLRPTG</sequence>
<keyword evidence="4" id="KW-1185">Reference proteome</keyword>
<keyword evidence="1" id="KW-0175">Coiled coil</keyword>
<proteinExistence type="predicted"/>
<feature type="region of interest" description="Disordered" evidence="2">
    <location>
        <begin position="195"/>
        <end position="267"/>
    </location>
</feature>
<evidence type="ECO:0000313" key="4">
    <source>
        <dbReference type="Proteomes" id="UP000031668"/>
    </source>
</evidence>
<dbReference type="OrthoDB" id="8195376at2759"/>
<evidence type="ECO:0000256" key="1">
    <source>
        <dbReference type="SAM" id="Coils"/>
    </source>
</evidence>
<dbReference type="Proteomes" id="UP000031668">
    <property type="component" value="Unassembled WGS sequence"/>
</dbReference>
<feature type="compositionally biased region" description="Polar residues" evidence="2">
    <location>
        <begin position="142"/>
        <end position="176"/>
    </location>
</feature>
<gene>
    <name evidence="3" type="ORF">RF11_15342</name>
</gene>
<feature type="compositionally biased region" description="Polar residues" evidence="2">
    <location>
        <begin position="248"/>
        <end position="261"/>
    </location>
</feature>
<accession>A0A0C2LZV9</accession>
<dbReference type="AlphaFoldDB" id="A0A0C2LZV9"/>
<feature type="region of interest" description="Disordered" evidence="2">
    <location>
        <begin position="142"/>
        <end position="180"/>
    </location>
</feature>
<comment type="caution">
    <text evidence="3">The sequence shown here is derived from an EMBL/GenBank/DDBJ whole genome shotgun (WGS) entry which is preliminary data.</text>
</comment>
<protein>
    <submittedName>
        <fullName evidence="3">Uncharacterized protein</fullName>
    </submittedName>
</protein>
<name>A0A0C2LZV9_THEKT</name>
<dbReference type="EMBL" id="JWZT01005706">
    <property type="protein sequence ID" value="KII60310.1"/>
    <property type="molecule type" value="Genomic_DNA"/>
</dbReference>
<organism evidence="3 4">
    <name type="scientific">Thelohanellus kitauei</name>
    <name type="common">Myxosporean</name>
    <dbReference type="NCBI Taxonomy" id="669202"/>
    <lineage>
        <taxon>Eukaryota</taxon>
        <taxon>Metazoa</taxon>
        <taxon>Cnidaria</taxon>
        <taxon>Myxozoa</taxon>
        <taxon>Myxosporea</taxon>
        <taxon>Bivalvulida</taxon>
        <taxon>Platysporina</taxon>
        <taxon>Myxobolidae</taxon>
        <taxon>Thelohanellus</taxon>
    </lineage>
</organism>
<evidence type="ECO:0000313" key="3">
    <source>
        <dbReference type="EMBL" id="KII60310.1"/>
    </source>
</evidence>
<feature type="compositionally biased region" description="Polar residues" evidence="2">
    <location>
        <begin position="200"/>
        <end position="209"/>
    </location>
</feature>
<reference evidence="3 4" key="1">
    <citation type="journal article" date="2014" name="Genome Biol. Evol.">
        <title>The genome of the myxosporean Thelohanellus kitauei shows adaptations to nutrient acquisition within its fish host.</title>
        <authorList>
            <person name="Yang Y."/>
            <person name="Xiong J."/>
            <person name="Zhou Z."/>
            <person name="Huo F."/>
            <person name="Miao W."/>
            <person name="Ran C."/>
            <person name="Liu Y."/>
            <person name="Zhang J."/>
            <person name="Feng J."/>
            <person name="Wang M."/>
            <person name="Wang M."/>
            <person name="Wang L."/>
            <person name="Yao B."/>
        </authorList>
    </citation>
    <scope>NUCLEOTIDE SEQUENCE [LARGE SCALE GENOMIC DNA]</scope>
    <source>
        <strain evidence="3">Wuqing</strain>
    </source>
</reference>
<evidence type="ECO:0000256" key="2">
    <source>
        <dbReference type="SAM" id="MobiDB-lite"/>
    </source>
</evidence>
<feature type="coiled-coil region" evidence="1">
    <location>
        <begin position="27"/>
        <end position="61"/>
    </location>
</feature>